<keyword evidence="2" id="KW-1185">Reference proteome</keyword>
<gene>
    <name evidence="1" type="ORF">BO87DRAFT_388662</name>
</gene>
<sequence length="181" mass="20136">MAYFHGNMSKCHRSEINIPNRGGLTWFICNTEVNLRKQSSFQQQMRRYRSANLVVRDVRNVTSLNGTTGFLPRQPQSISATTLAGKHNSVSVVSQFASDSRQHISNSADDAGPRSNGNGSALLMTLLSYSPTRWGLQGTLVPWSILLLEVDEPCGQTDQVYRTWSTGLYDPDESLPSSCHR</sequence>
<accession>A0A318YE00</accession>
<dbReference type="Proteomes" id="UP000247647">
    <property type="component" value="Unassembled WGS sequence"/>
</dbReference>
<evidence type="ECO:0000313" key="1">
    <source>
        <dbReference type="EMBL" id="PYH32274.1"/>
    </source>
</evidence>
<evidence type="ECO:0000313" key="2">
    <source>
        <dbReference type="Proteomes" id="UP000247647"/>
    </source>
</evidence>
<organism evidence="1 2">
    <name type="scientific">Aspergillus neoniger (strain CBS 115656)</name>
    <dbReference type="NCBI Taxonomy" id="1448310"/>
    <lineage>
        <taxon>Eukaryota</taxon>
        <taxon>Fungi</taxon>
        <taxon>Dikarya</taxon>
        <taxon>Ascomycota</taxon>
        <taxon>Pezizomycotina</taxon>
        <taxon>Eurotiomycetes</taxon>
        <taxon>Eurotiomycetidae</taxon>
        <taxon>Eurotiales</taxon>
        <taxon>Aspergillaceae</taxon>
        <taxon>Aspergillus</taxon>
        <taxon>Aspergillus subgen. Circumdati</taxon>
    </lineage>
</organism>
<dbReference type="RefSeq" id="XP_025477752.1">
    <property type="nucleotide sequence ID" value="XM_025624867.1"/>
</dbReference>
<dbReference type="AlphaFoldDB" id="A0A318YE00"/>
<proteinExistence type="predicted"/>
<protein>
    <submittedName>
        <fullName evidence="1">Uncharacterized protein</fullName>
    </submittedName>
</protein>
<name>A0A318YE00_ASPNB</name>
<dbReference type="GeneID" id="37127323"/>
<reference evidence="1" key="1">
    <citation type="submission" date="2016-12" db="EMBL/GenBank/DDBJ databases">
        <title>The genomes of Aspergillus section Nigri reveals drivers in fungal speciation.</title>
        <authorList>
            <consortium name="DOE Joint Genome Institute"/>
            <person name="Vesth T.C."/>
            <person name="Nybo J."/>
            <person name="Theobald S."/>
            <person name="Brandl J."/>
            <person name="Frisvad J.C."/>
            <person name="Nielsen K.F."/>
            <person name="Lyhne E.K."/>
            <person name="Kogle M.E."/>
            <person name="Kuo A."/>
            <person name="Riley R."/>
            <person name="Clum A."/>
            <person name="Nolan M."/>
            <person name="Lipzen A."/>
            <person name="Salamov A."/>
            <person name="Henrissat B."/>
            <person name="Wiebenga A."/>
            <person name="De Vries R.P."/>
            <person name="Grigoriev I.V."/>
            <person name="Mortensen U.H."/>
            <person name="Andersen M.R."/>
            <person name="Baker S.E."/>
        </authorList>
    </citation>
    <scope>NUCLEOTIDE SEQUENCE [LARGE SCALE GENOMIC DNA]</scope>
    <source>
        <strain evidence="1">CBS 115656</strain>
    </source>
</reference>
<dbReference type="EMBL" id="KZ821469">
    <property type="protein sequence ID" value="PYH32274.1"/>
    <property type="molecule type" value="Genomic_DNA"/>
</dbReference>